<accession>A0ABM7FS02</accession>
<feature type="transmembrane region" description="Helical" evidence="8">
    <location>
        <begin position="108"/>
        <end position="129"/>
    </location>
</feature>
<dbReference type="Proteomes" id="UP000274772">
    <property type="component" value="Chromosome"/>
</dbReference>
<dbReference type="PANTHER" id="PTHR42718">
    <property type="entry name" value="MAJOR FACILITATOR SUPERFAMILY MULTIDRUG TRANSPORTER MFSC"/>
    <property type="match status" value="1"/>
</dbReference>
<feature type="transmembrane region" description="Helical" evidence="8">
    <location>
        <begin position="303"/>
        <end position="320"/>
    </location>
</feature>
<evidence type="ECO:0000256" key="7">
    <source>
        <dbReference type="ARBA" id="ARBA00040594"/>
    </source>
</evidence>
<feature type="transmembrane region" description="Helical" evidence="8">
    <location>
        <begin position="199"/>
        <end position="218"/>
    </location>
</feature>
<feature type="transmembrane region" description="Helical" evidence="8">
    <location>
        <begin position="224"/>
        <end position="248"/>
    </location>
</feature>
<dbReference type="PANTHER" id="PTHR42718:SF9">
    <property type="entry name" value="MAJOR FACILITATOR SUPERFAMILY MULTIDRUG TRANSPORTER MFSC"/>
    <property type="match status" value="1"/>
</dbReference>
<dbReference type="Gene3D" id="1.20.1250.20">
    <property type="entry name" value="MFS general substrate transporter like domains"/>
    <property type="match status" value="1"/>
</dbReference>
<evidence type="ECO:0000256" key="3">
    <source>
        <dbReference type="ARBA" id="ARBA00022448"/>
    </source>
</evidence>
<keyword evidence="6 8" id="KW-0472">Membrane</keyword>
<keyword evidence="11" id="KW-1185">Reference proteome</keyword>
<dbReference type="PROSITE" id="PS50850">
    <property type="entry name" value="MFS"/>
    <property type="match status" value="1"/>
</dbReference>
<feature type="transmembrane region" description="Helical" evidence="8">
    <location>
        <begin position="12"/>
        <end position="32"/>
    </location>
</feature>
<feature type="transmembrane region" description="Helical" evidence="8">
    <location>
        <begin position="269"/>
        <end position="291"/>
    </location>
</feature>
<dbReference type="SUPFAM" id="SSF103473">
    <property type="entry name" value="MFS general substrate transporter"/>
    <property type="match status" value="1"/>
</dbReference>
<organism evidence="10 11">
    <name type="scientific">Staphylococcus caprae</name>
    <dbReference type="NCBI Taxonomy" id="29380"/>
    <lineage>
        <taxon>Bacteria</taxon>
        <taxon>Bacillati</taxon>
        <taxon>Bacillota</taxon>
        <taxon>Bacilli</taxon>
        <taxon>Bacillales</taxon>
        <taxon>Staphylococcaceae</taxon>
        <taxon>Staphylococcus</taxon>
    </lineage>
</organism>
<evidence type="ECO:0000256" key="8">
    <source>
        <dbReference type="SAM" id="Phobius"/>
    </source>
</evidence>
<evidence type="ECO:0000256" key="1">
    <source>
        <dbReference type="ARBA" id="ARBA00004651"/>
    </source>
</evidence>
<dbReference type="InterPro" id="IPR020846">
    <property type="entry name" value="MFS_dom"/>
</dbReference>
<dbReference type="EMBL" id="AP018586">
    <property type="protein sequence ID" value="BBD91461.1"/>
    <property type="molecule type" value="Genomic_DNA"/>
</dbReference>
<dbReference type="Pfam" id="PF07690">
    <property type="entry name" value="MFS_1"/>
    <property type="match status" value="1"/>
</dbReference>
<feature type="transmembrane region" description="Helical" evidence="8">
    <location>
        <begin position="433"/>
        <end position="453"/>
    </location>
</feature>
<sequence length="461" mass="49919">MNQQQEYNGTRQLLAGIVLAVITFWLFANSLINVIPTLQTSFGSYLSTISIAVSLTALFSGMFVVGAGSLADNFGRVRLTMIGLWLNIIGSLLIIITDFTPLLLVGRAIQGLSAAAIMPATLSLIKAYYHGNHRRRALSYWSIGSWGGSGFASLFGGIIATFLGWKWIFIFSIVVSVISLILIKGTPESKNHNTSARKFDIVGLILLVIMMLSLNVIITQSAQLGLFSVAIVSLAVAFVLSAILFFIFESRKINPLIDFSLFKNRFYTSATLANFLINTVAGTLLVTNTFVQQGIGLSSFETGLLSVTYLIAVLAMIRVGEKILQEFGPRKPMLIGTMSTTIGIFLMSITFFPVPMYIVSCIFGYLLFGLGLGLFATPSTDTAISNSPEEKVGVASGIYKMASSIGGAFGVAISGAIYSIFSTLFDPKLGAMIGLWFNTMMAFTAYFIVWLTLPHQKTKSL</sequence>
<name>A0ABM7FS02_9STAP</name>
<feature type="transmembrane region" description="Helical" evidence="8">
    <location>
        <begin position="77"/>
        <end position="96"/>
    </location>
</feature>
<dbReference type="InterPro" id="IPR011701">
    <property type="entry name" value="MFS"/>
</dbReference>
<feature type="transmembrane region" description="Helical" evidence="8">
    <location>
        <begin position="398"/>
        <end position="421"/>
    </location>
</feature>
<dbReference type="RefSeq" id="WP_002444477.1">
    <property type="nucleotide sequence ID" value="NZ_AP018585.1"/>
</dbReference>
<feature type="transmembrane region" description="Helical" evidence="8">
    <location>
        <begin position="141"/>
        <end position="162"/>
    </location>
</feature>
<dbReference type="InterPro" id="IPR036259">
    <property type="entry name" value="MFS_trans_sf"/>
</dbReference>
<keyword evidence="5 8" id="KW-1133">Transmembrane helix</keyword>
<evidence type="ECO:0000256" key="2">
    <source>
        <dbReference type="ARBA" id="ARBA00007520"/>
    </source>
</evidence>
<evidence type="ECO:0000313" key="11">
    <source>
        <dbReference type="Proteomes" id="UP000274772"/>
    </source>
</evidence>
<protein>
    <recommendedName>
        <fullName evidence="7">Quinolone resistance protein NorB</fullName>
    </recommendedName>
</protein>
<evidence type="ECO:0000256" key="4">
    <source>
        <dbReference type="ARBA" id="ARBA00022692"/>
    </source>
</evidence>
<feature type="domain" description="Major facilitator superfamily (MFS) profile" evidence="9">
    <location>
        <begin position="13"/>
        <end position="457"/>
    </location>
</feature>
<evidence type="ECO:0000259" key="9">
    <source>
        <dbReference type="PROSITE" id="PS50850"/>
    </source>
</evidence>
<feature type="transmembrane region" description="Helical" evidence="8">
    <location>
        <begin position="44"/>
        <end position="65"/>
    </location>
</feature>
<reference evidence="10 11" key="1">
    <citation type="submission" date="2018-05" db="EMBL/GenBank/DDBJ databases">
        <title>Complete genome sequencing of three human clinical isolates of Staphylococcus caprae reveals virulence factors similar to those of S. epidermidis and S. capitis.</title>
        <authorList>
            <person name="Watanabe S."/>
            <person name="Cui L."/>
        </authorList>
    </citation>
    <scope>NUCLEOTIDE SEQUENCE [LARGE SCALE GENOMIC DNA]</scope>
    <source>
        <strain evidence="10 11">JMUB590</strain>
    </source>
</reference>
<feature type="transmembrane region" description="Helical" evidence="8">
    <location>
        <begin position="357"/>
        <end position="377"/>
    </location>
</feature>
<keyword evidence="4 8" id="KW-0812">Transmembrane</keyword>
<feature type="transmembrane region" description="Helical" evidence="8">
    <location>
        <begin position="168"/>
        <end position="187"/>
    </location>
</feature>
<keyword evidence="3" id="KW-0813">Transport</keyword>
<dbReference type="CDD" id="cd17321">
    <property type="entry name" value="MFS_MMR_MDR_like"/>
    <property type="match status" value="1"/>
</dbReference>
<dbReference type="GeneID" id="58050125"/>
<gene>
    <name evidence="10" type="ORF">JMUB590_0351</name>
</gene>
<dbReference type="Gene3D" id="1.20.1720.10">
    <property type="entry name" value="Multidrug resistance protein D"/>
    <property type="match status" value="1"/>
</dbReference>
<evidence type="ECO:0000256" key="6">
    <source>
        <dbReference type="ARBA" id="ARBA00023136"/>
    </source>
</evidence>
<proteinExistence type="inferred from homology"/>
<evidence type="ECO:0000313" key="10">
    <source>
        <dbReference type="EMBL" id="BBD91461.1"/>
    </source>
</evidence>
<comment type="similarity">
    <text evidence="2">Belongs to the major facilitator superfamily. TCR/Tet family.</text>
</comment>
<feature type="transmembrane region" description="Helical" evidence="8">
    <location>
        <begin position="332"/>
        <end position="351"/>
    </location>
</feature>
<evidence type="ECO:0000256" key="5">
    <source>
        <dbReference type="ARBA" id="ARBA00022989"/>
    </source>
</evidence>
<comment type="subcellular location">
    <subcellularLocation>
        <location evidence="1">Cell membrane</location>
        <topology evidence="1">Multi-pass membrane protein</topology>
    </subcellularLocation>
</comment>